<organism evidence="2 3">
    <name type="scientific">Microbacterium lemovicicum</name>
    <dbReference type="NCBI Taxonomy" id="1072463"/>
    <lineage>
        <taxon>Bacteria</taxon>
        <taxon>Bacillati</taxon>
        <taxon>Actinomycetota</taxon>
        <taxon>Actinomycetes</taxon>
        <taxon>Micrococcales</taxon>
        <taxon>Microbacteriaceae</taxon>
        <taxon>Microbacterium</taxon>
    </lineage>
</organism>
<feature type="domain" description="HNH nuclease" evidence="1">
    <location>
        <begin position="366"/>
        <end position="418"/>
    </location>
</feature>
<reference evidence="2 3" key="1">
    <citation type="submission" date="2018-08" db="EMBL/GenBank/DDBJ databases">
        <title>Microbacterium lemovicicum sp. nov., a bacterium isolated from a natural uranium-rich soil.</title>
        <authorList>
            <person name="ORTET P."/>
        </authorList>
    </citation>
    <scope>NUCLEOTIDE SEQUENCE [LARGE SCALE GENOMIC DNA]</scope>
    <source>
        <strain evidence="2 3">Viu22</strain>
    </source>
</reference>
<dbReference type="RefSeq" id="WP_127095928.1">
    <property type="nucleotide sequence ID" value="NZ_CP031423.1"/>
</dbReference>
<name>A0A3Q9J012_9MICO</name>
<evidence type="ECO:0000313" key="2">
    <source>
        <dbReference type="EMBL" id="AZS37365.1"/>
    </source>
</evidence>
<dbReference type="InterPro" id="IPR003615">
    <property type="entry name" value="HNH_nuc"/>
</dbReference>
<dbReference type="OrthoDB" id="5177627at2"/>
<evidence type="ECO:0000259" key="1">
    <source>
        <dbReference type="SMART" id="SM00507"/>
    </source>
</evidence>
<keyword evidence="3" id="KW-1185">Reference proteome</keyword>
<dbReference type="Pfam" id="PF02720">
    <property type="entry name" value="DUF222"/>
    <property type="match status" value="1"/>
</dbReference>
<dbReference type="AlphaFoldDB" id="A0A3Q9J012"/>
<dbReference type="KEGG" id="mlv:CVS47_02001"/>
<accession>A0A3Q9J012</accession>
<proteinExistence type="predicted"/>
<gene>
    <name evidence="2" type="ORF">CVS47_02001</name>
</gene>
<sequence length="467" mass="50014">MDLLTAPLHSLQQQAREVLRGAEDERAFQRSNESELVRQVTAIGALSRLVDALLIDAVGEVVRRSEQPDRDERMTTHLGCRDVSELVQILTRVSPQTASRLQRAAQVVRPTVSDMTGELLDAALPCLREAMTDGVLGLDGILAICEPLQSTAPRVPTDAHREAAGIVVAEARGEGPDGAPPACASLLKIHAQTWALALDQDGAEPSERAAIRRRSFTIGVATPSGVAVRGILLPDVAAQLQTIFDAQISPKVAFVDTHEADGSPIAPLDDRSRAQKQHDALASALDVAASSGLLPTLGGHAPTLVVSVDADDVAGGTGYAYAQGCDQPLTIAAAHHIACHGAIQRVTNRDGRIVAISTAERVFNRHQRRAIALRDGGCVIPGCGVPAAWCEIHHVLEHANDGPTHTDNGVLLCWFHHRFLDRIGWRIRMNCGVPQVRAPGWFDPSMRWRTVTTSPTRLAGAAAVRRT</sequence>
<dbReference type="SMART" id="SM00507">
    <property type="entry name" value="HNHc"/>
    <property type="match status" value="1"/>
</dbReference>
<dbReference type="EMBL" id="CP031423">
    <property type="protein sequence ID" value="AZS37365.1"/>
    <property type="molecule type" value="Genomic_DNA"/>
</dbReference>
<dbReference type="InterPro" id="IPR003870">
    <property type="entry name" value="DUF222"/>
</dbReference>
<dbReference type="Proteomes" id="UP000276888">
    <property type="component" value="Chromosome"/>
</dbReference>
<protein>
    <recommendedName>
        <fullName evidence="1">HNH nuclease domain-containing protein</fullName>
    </recommendedName>
</protein>
<evidence type="ECO:0000313" key="3">
    <source>
        <dbReference type="Proteomes" id="UP000276888"/>
    </source>
</evidence>
<dbReference type="CDD" id="cd00085">
    <property type="entry name" value="HNHc"/>
    <property type="match status" value="1"/>
</dbReference>